<gene>
    <name evidence="1" type="ORF">CIG1485E_1377</name>
</gene>
<proteinExistence type="predicted"/>
<dbReference type="eggNOG" id="ENOG5032JEK">
    <property type="taxonomic scope" value="Bacteria"/>
</dbReference>
<dbReference type="KEGG" id="caj:CIG1485E_1377"/>
<evidence type="ECO:0008006" key="3">
    <source>
        <dbReference type="Google" id="ProtNLM"/>
    </source>
</evidence>
<dbReference type="Proteomes" id="UP000028486">
    <property type="component" value="Chromosome"/>
</dbReference>
<sequence>MNFNDILAGLGYTPNDALVDQAKRILSNADLDDAKISHILALNEKLKVFSGFVAMSNSEDVFKIKCESASKEDKDGFNDLVKEWASKYRFKVKKLDGKETYYVLGWE</sequence>
<keyword evidence="2" id="KW-1185">Reference proteome</keyword>
<dbReference type="STRING" id="1244531.CIG2463D_1568"/>
<reference evidence="2" key="1">
    <citation type="journal article" date="2014" name="Genome Announc.">
        <title>Complete Genome Sequence of Campylobacter iguaniorum Strain 1485ET, Isolated from a Bearded Dragon (Pogona vitticeps).</title>
        <authorList>
            <person name="Gilbert M.J."/>
            <person name="Miller W.G."/>
            <person name="Yee E."/>
            <person name="Kik M."/>
            <person name="Wagenaar J.A."/>
            <person name="Duim B."/>
        </authorList>
    </citation>
    <scope>NUCLEOTIDE SEQUENCE [LARGE SCALE GENOMIC DNA]</scope>
    <source>
        <strain evidence="2">1485E</strain>
    </source>
</reference>
<dbReference type="HOGENOM" id="CLU_171587_0_0_7"/>
<dbReference type="PATRIC" id="fig|1244531.5.peg.1574"/>
<evidence type="ECO:0000313" key="1">
    <source>
        <dbReference type="EMBL" id="AII15200.1"/>
    </source>
</evidence>
<evidence type="ECO:0000313" key="2">
    <source>
        <dbReference type="Proteomes" id="UP000028486"/>
    </source>
</evidence>
<dbReference type="OrthoDB" id="5357605at2"/>
<accession>A0A076FAF6</accession>
<dbReference type="EMBL" id="CP009043">
    <property type="protein sequence ID" value="AII15200.1"/>
    <property type="molecule type" value="Genomic_DNA"/>
</dbReference>
<name>A0A076FAF6_9BACT</name>
<organism evidence="1 2">
    <name type="scientific">Campylobacter iguaniorum</name>
    <dbReference type="NCBI Taxonomy" id="1244531"/>
    <lineage>
        <taxon>Bacteria</taxon>
        <taxon>Pseudomonadati</taxon>
        <taxon>Campylobacterota</taxon>
        <taxon>Epsilonproteobacteria</taxon>
        <taxon>Campylobacterales</taxon>
        <taxon>Campylobacteraceae</taxon>
        <taxon>Campylobacter</taxon>
    </lineage>
</organism>
<dbReference type="RefSeq" id="WP_038454890.1">
    <property type="nucleotide sequence ID" value="NZ_CP009043.1"/>
</dbReference>
<protein>
    <recommendedName>
        <fullName evidence="3">Type II secretion system protein</fullName>
    </recommendedName>
</protein>
<dbReference type="AlphaFoldDB" id="A0A076FAF6"/>